<dbReference type="Pfam" id="PF12399">
    <property type="entry name" value="BCA_ABC_TP_C"/>
    <property type="match status" value="1"/>
</dbReference>
<evidence type="ECO:0000259" key="8">
    <source>
        <dbReference type="PROSITE" id="PS50893"/>
    </source>
</evidence>
<dbReference type="Proteomes" id="UP000281431">
    <property type="component" value="Unassembled WGS sequence"/>
</dbReference>
<dbReference type="CDD" id="cd03219">
    <property type="entry name" value="ABC_Mj1267_LivG_branched"/>
    <property type="match status" value="1"/>
</dbReference>
<keyword evidence="3" id="KW-0547">Nucleotide-binding</keyword>
<evidence type="ECO:0000256" key="6">
    <source>
        <dbReference type="ARBA" id="ARBA00056071"/>
    </source>
</evidence>
<dbReference type="InterPro" id="IPR027417">
    <property type="entry name" value="P-loop_NTPase"/>
</dbReference>
<comment type="function">
    <text evidence="6">Probable component of a branched-chain amino-acid transport system.</text>
</comment>
<evidence type="ECO:0000256" key="2">
    <source>
        <dbReference type="ARBA" id="ARBA00022448"/>
    </source>
</evidence>
<protein>
    <recommendedName>
        <fullName evidence="7">Probable branched-chain amino acid transport ATP-binding protein LivG</fullName>
    </recommendedName>
</protein>
<comment type="similarity">
    <text evidence="1">Belongs to the ABC transporter superfamily.</text>
</comment>
<dbReference type="PANTHER" id="PTHR45772:SF3">
    <property type="entry name" value="ABC TRANSPORTER ATP-BINDING PROTEIN"/>
    <property type="match status" value="1"/>
</dbReference>
<dbReference type="InterPro" id="IPR003593">
    <property type="entry name" value="AAA+_ATPase"/>
</dbReference>
<keyword evidence="10" id="KW-1185">Reference proteome</keyword>
<proteinExistence type="inferred from homology"/>
<dbReference type="Pfam" id="PF00005">
    <property type="entry name" value="ABC_tran"/>
    <property type="match status" value="1"/>
</dbReference>
<dbReference type="InterPro" id="IPR032823">
    <property type="entry name" value="BCA_ABC_TP_C"/>
</dbReference>
<dbReference type="OrthoDB" id="44250at2157"/>
<comment type="caution">
    <text evidence="9">The sequence shown here is derived from an EMBL/GenBank/DDBJ whole genome shotgun (WGS) entry which is preliminary data.</text>
</comment>
<evidence type="ECO:0000256" key="7">
    <source>
        <dbReference type="ARBA" id="ARBA00072811"/>
    </source>
</evidence>
<accession>A0A3N6PGN8</accession>
<keyword evidence="4 9" id="KW-0067">ATP-binding</keyword>
<dbReference type="FunFam" id="3.40.50.300:FF:000421">
    <property type="entry name" value="Branched-chain amino acid ABC transporter ATP-binding protein"/>
    <property type="match status" value="1"/>
</dbReference>
<evidence type="ECO:0000256" key="4">
    <source>
        <dbReference type="ARBA" id="ARBA00022840"/>
    </source>
</evidence>
<reference evidence="9 10" key="1">
    <citation type="submission" date="2018-10" db="EMBL/GenBank/DDBJ databases">
        <title>Natrarchaeobius chitinivorans gen. nov., sp. nov., and Natrarchaeobius haloalkaliphilus sp. nov., alkaliphilic, chitin-utilizing haloarchaea from hypersaline alkaline lakes.</title>
        <authorList>
            <person name="Sorokin D.Y."/>
            <person name="Elcheninov A.G."/>
            <person name="Kostrikina N.A."/>
            <person name="Bale N.J."/>
            <person name="Sinninghe Damste J.S."/>
            <person name="Khijniak T.V."/>
            <person name="Kublanov I.V."/>
            <person name="Toshchakov S.V."/>
        </authorList>
    </citation>
    <scope>NUCLEOTIDE SEQUENCE [LARGE SCALE GENOMIC DNA]</scope>
    <source>
        <strain evidence="9 10">AArcht7</strain>
    </source>
</reference>
<evidence type="ECO:0000256" key="3">
    <source>
        <dbReference type="ARBA" id="ARBA00022741"/>
    </source>
</evidence>
<dbReference type="InterPro" id="IPR051120">
    <property type="entry name" value="ABC_AA/LPS_Transport"/>
</dbReference>
<dbReference type="InterPro" id="IPR003439">
    <property type="entry name" value="ABC_transporter-like_ATP-bd"/>
</dbReference>
<sequence length="247" mass="27255">MLSTNNLEKRFGPVRAVDDVTLTFAENEVTSIIGPNGAGKTTFFNLITGELEPTTGQISYNGERIDGMNQHEIAQSGLIRSYQITNIFPQLSVLENVRLAVQAHRDVASLKKYVFHFSKFDAVVDDAYDVLDRAELTEVADQKAANLSHGQQRHLDICIALATDPEILLLDEPTAGMSPEETNNTLELVRQLAEEITVIIIEHDMNVVMDLSDRIIVMNDGSVLSDGNPDEIRNDETVQKVYLGGGV</sequence>
<dbReference type="GO" id="GO:0006865">
    <property type="term" value="P:amino acid transport"/>
    <property type="evidence" value="ECO:0007669"/>
    <property type="project" value="UniProtKB-KW"/>
</dbReference>
<dbReference type="GO" id="GO:0005524">
    <property type="term" value="F:ATP binding"/>
    <property type="evidence" value="ECO:0007669"/>
    <property type="project" value="UniProtKB-KW"/>
</dbReference>
<dbReference type="GO" id="GO:0016887">
    <property type="term" value="F:ATP hydrolysis activity"/>
    <property type="evidence" value="ECO:0007669"/>
    <property type="project" value="InterPro"/>
</dbReference>
<dbReference type="PROSITE" id="PS50893">
    <property type="entry name" value="ABC_TRANSPORTER_2"/>
    <property type="match status" value="1"/>
</dbReference>
<dbReference type="Gene3D" id="3.40.50.300">
    <property type="entry name" value="P-loop containing nucleotide triphosphate hydrolases"/>
    <property type="match status" value="1"/>
</dbReference>
<gene>
    <name evidence="9" type="ORF">EA472_14735</name>
</gene>
<feature type="domain" description="ABC transporter" evidence="8">
    <location>
        <begin position="2"/>
        <end position="245"/>
    </location>
</feature>
<name>A0A3N6PGN8_NATCH</name>
<dbReference type="SUPFAM" id="SSF52540">
    <property type="entry name" value="P-loop containing nucleoside triphosphate hydrolases"/>
    <property type="match status" value="1"/>
</dbReference>
<dbReference type="PANTHER" id="PTHR45772">
    <property type="entry name" value="CONSERVED COMPONENT OF ABC TRANSPORTER FOR NATURAL AMINO ACIDS-RELATED"/>
    <property type="match status" value="1"/>
</dbReference>
<dbReference type="GO" id="GO:0005886">
    <property type="term" value="C:plasma membrane"/>
    <property type="evidence" value="ECO:0007669"/>
    <property type="project" value="TreeGrafter"/>
</dbReference>
<dbReference type="AlphaFoldDB" id="A0A3N6PGN8"/>
<keyword evidence="5" id="KW-0029">Amino-acid transport</keyword>
<dbReference type="EMBL" id="REFZ01000009">
    <property type="protein sequence ID" value="RQG99489.1"/>
    <property type="molecule type" value="Genomic_DNA"/>
</dbReference>
<keyword evidence="2" id="KW-0813">Transport</keyword>
<evidence type="ECO:0000256" key="5">
    <source>
        <dbReference type="ARBA" id="ARBA00022970"/>
    </source>
</evidence>
<organism evidence="9 10">
    <name type="scientific">Natrarchaeobius chitinivorans</name>
    <dbReference type="NCBI Taxonomy" id="1679083"/>
    <lineage>
        <taxon>Archaea</taxon>
        <taxon>Methanobacteriati</taxon>
        <taxon>Methanobacteriota</taxon>
        <taxon>Stenosarchaea group</taxon>
        <taxon>Halobacteria</taxon>
        <taxon>Halobacteriales</taxon>
        <taxon>Natrialbaceae</taxon>
        <taxon>Natrarchaeobius</taxon>
    </lineage>
</organism>
<evidence type="ECO:0000313" key="10">
    <source>
        <dbReference type="Proteomes" id="UP000281431"/>
    </source>
</evidence>
<evidence type="ECO:0000256" key="1">
    <source>
        <dbReference type="ARBA" id="ARBA00005417"/>
    </source>
</evidence>
<evidence type="ECO:0000313" key="9">
    <source>
        <dbReference type="EMBL" id="RQG99489.1"/>
    </source>
</evidence>
<dbReference type="SMART" id="SM00382">
    <property type="entry name" value="AAA"/>
    <property type="match status" value="1"/>
</dbReference>